<dbReference type="InterPro" id="IPR036388">
    <property type="entry name" value="WH-like_DNA-bd_sf"/>
</dbReference>
<dbReference type="GO" id="GO:0008270">
    <property type="term" value="F:zinc ion binding"/>
    <property type="evidence" value="ECO:0007669"/>
    <property type="project" value="TreeGrafter"/>
</dbReference>
<evidence type="ECO:0000313" key="9">
    <source>
        <dbReference type="Proteomes" id="UP000287969"/>
    </source>
</evidence>
<dbReference type="OrthoDB" id="8659436at2"/>
<dbReference type="Proteomes" id="UP000287969">
    <property type="component" value="Chromosome"/>
</dbReference>
<organism evidence="8 9">
    <name type="scientific">Acidilutibacter cellobiosedens</name>
    <dbReference type="NCBI Taxonomy" id="2507161"/>
    <lineage>
        <taxon>Bacteria</taxon>
        <taxon>Bacillati</taxon>
        <taxon>Bacillota</taxon>
        <taxon>Tissierellia</taxon>
        <taxon>Tissierellales</taxon>
        <taxon>Acidilutibacteraceae</taxon>
        <taxon>Acidilutibacter</taxon>
    </lineage>
</organism>
<evidence type="ECO:0000313" key="8">
    <source>
        <dbReference type="EMBL" id="QAT60745.1"/>
    </source>
</evidence>
<evidence type="ECO:0000256" key="3">
    <source>
        <dbReference type="ARBA" id="ARBA00022833"/>
    </source>
</evidence>
<evidence type="ECO:0000256" key="2">
    <source>
        <dbReference type="ARBA" id="ARBA00022491"/>
    </source>
</evidence>
<dbReference type="GO" id="GO:0000976">
    <property type="term" value="F:transcription cis-regulatory region binding"/>
    <property type="evidence" value="ECO:0007669"/>
    <property type="project" value="TreeGrafter"/>
</dbReference>
<keyword evidence="7" id="KW-0479">Metal-binding</keyword>
<dbReference type="GO" id="GO:0003700">
    <property type="term" value="F:DNA-binding transcription factor activity"/>
    <property type="evidence" value="ECO:0007669"/>
    <property type="project" value="InterPro"/>
</dbReference>
<proteinExistence type="inferred from homology"/>
<dbReference type="Pfam" id="PF01475">
    <property type="entry name" value="FUR"/>
    <property type="match status" value="1"/>
</dbReference>
<gene>
    <name evidence="8" type="ORF">EQM13_03700</name>
</gene>
<keyword evidence="2" id="KW-0678">Repressor</keyword>
<dbReference type="InterPro" id="IPR002481">
    <property type="entry name" value="FUR"/>
</dbReference>
<keyword evidence="9" id="KW-1185">Reference proteome</keyword>
<dbReference type="EMBL" id="CP035282">
    <property type="protein sequence ID" value="QAT60745.1"/>
    <property type="molecule type" value="Genomic_DNA"/>
</dbReference>
<sequence>MKQNTEQIKKYLKEHNIKPSTIRIKVFDFLLNNRIHPTIDEIYNNLINEIPTLSKTSIYNTMELFLKNNIVKLIKIDEKETRYDIDTSLHGHFKCESCGKIYDFKIEGKDLNEKGIEGFKINSKNIYYYGLCNKCIEEKNNNN</sequence>
<protein>
    <submittedName>
        <fullName evidence="8">Transcriptional repressor</fullName>
    </submittedName>
</protein>
<feature type="binding site" evidence="7">
    <location>
        <position position="132"/>
    </location>
    <ligand>
        <name>Zn(2+)</name>
        <dbReference type="ChEBI" id="CHEBI:29105"/>
    </ligand>
</feature>
<dbReference type="InterPro" id="IPR043135">
    <property type="entry name" value="Fur_C"/>
</dbReference>
<dbReference type="RefSeq" id="WP_071139630.1">
    <property type="nucleotide sequence ID" value="NZ_CP035282.1"/>
</dbReference>
<dbReference type="GO" id="GO:0045892">
    <property type="term" value="P:negative regulation of DNA-templated transcription"/>
    <property type="evidence" value="ECO:0007669"/>
    <property type="project" value="TreeGrafter"/>
</dbReference>
<comment type="similarity">
    <text evidence="1">Belongs to the Fur family.</text>
</comment>
<dbReference type="PANTHER" id="PTHR33202:SF8">
    <property type="entry name" value="PEROXIDE-RESPONSIVE REPRESSOR PERR"/>
    <property type="match status" value="1"/>
</dbReference>
<keyword evidence="5" id="KW-0238">DNA-binding</keyword>
<keyword evidence="6" id="KW-0804">Transcription</keyword>
<dbReference type="InterPro" id="IPR036390">
    <property type="entry name" value="WH_DNA-bd_sf"/>
</dbReference>
<keyword evidence="3 7" id="KW-0862">Zinc</keyword>
<dbReference type="KEGG" id="spoa:EQM13_03700"/>
<feature type="binding site" evidence="7">
    <location>
        <position position="135"/>
    </location>
    <ligand>
        <name>Zn(2+)</name>
        <dbReference type="ChEBI" id="CHEBI:29105"/>
    </ligand>
</feature>
<dbReference type="AlphaFoldDB" id="A0A410Q9S6"/>
<evidence type="ECO:0000256" key="5">
    <source>
        <dbReference type="ARBA" id="ARBA00023125"/>
    </source>
</evidence>
<evidence type="ECO:0000256" key="4">
    <source>
        <dbReference type="ARBA" id="ARBA00023015"/>
    </source>
</evidence>
<feature type="binding site" evidence="7">
    <location>
        <position position="95"/>
    </location>
    <ligand>
        <name>Zn(2+)</name>
        <dbReference type="ChEBI" id="CHEBI:29105"/>
    </ligand>
</feature>
<evidence type="ECO:0000256" key="7">
    <source>
        <dbReference type="PIRSR" id="PIRSR602481-1"/>
    </source>
</evidence>
<evidence type="ECO:0000256" key="1">
    <source>
        <dbReference type="ARBA" id="ARBA00007957"/>
    </source>
</evidence>
<dbReference type="Gene3D" id="1.10.10.10">
    <property type="entry name" value="Winged helix-like DNA-binding domain superfamily/Winged helix DNA-binding domain"/>
    <property type="match status" value="1"/>
</dbReference>
<feature type="binding site" evidence="7">
    <location>
        <position position="98"/>
    </location>
    <ligand>
        <name>Zn(2+)</name>
        <dbReference type="ChEBI" id="CHEBI:29105"/>
    </ligand>
</feature>
<dbReference type="SUPFAM" id="SSF46785">
    <property type="entry name" value="Winged helix' DNA-binding domain"/>
    <property type="match status" value="1"/>
</dbReference>
<evidence type="ECO:0000256" key="6">
    <source>
        <dbReference type="ARBA" id="ARBA00023163"/>
    </source>
</evidence>
<dbReference type="Gene3D" id="3.30.1490.190">
    <property type="match status" value="1"/>
</dbReference>
<accession>A0A410Q9S6</accession>
<comment type="cofactor">
    <cofactor evidence="7">
        <name>Zn(2+)</name>
        <dbReference type="ChEBI" id="CHEBI:29105"/>
    </cofactor>
    <text evidence="7">Binds 1 zinc ion per subunit.</text>
</comment>
<dbReference type="CDD" id="cd07153">
    <property type="entry name" value="Fur_like"/>
    <property type="match status" value="1"/>
</dbReference>
<dbReference type="GO" id="GO:1900376">
    <property type="term" value="P:regulation of secondary metabolite biosynthetic process"/>
    <property type="evidence" value="ECO:0007669"/>
    <property type="project" value="TreeGrafter"/>
</dbReference>
<dbReference type="PANTHER" id="PTHR33202">
    <property type="entry name" value="ZINC UPTAKE REGULATION PROTEIN"/>
    <property type="match status" value="1"/>
</dbReference>
<reference evidence="9" key="1">
    <citation type="submission" date="2019-01" db="EMBL/GenBank/DDBJ databases">
        <title>Draft genomes of a novel of Sporanaerobacter strains.</title>
        <authorList>
            <person name="Ma S."/>
        </authorList>
    </citation>
    <scope>NUCLEOTIDE SEQUENCE [LARGE SCALE GENOMIC DNA]</scope>
    <source>
        <strain evidence="9">NJN-17</strain>
    </source>
</reference>
<name>A0A410Q9S6_9FIRM</name>
<keyword evidence="4" id="KW-0805">Transcription regulation</keyword>